<organism evidence="2 3">
    <name type="scientific">Compostibacter hankyongensis</name>
    <dbReference type="NCBI Taxonomy" id="1007089"/>
    <lineage>
        <taxon>Bacteria</taxon>
        <taxon>Pseudomonadati</taxon>
        <taxon>Bacteroidota</taxon>
        <taxon>Chitinophagia</taxon>
        <taxon>Chitinophagales</taxon>
        <taxon>Chitinophagaceae</taxon>
        <taxon>Compostibacter</taxon>
    </lineage>
</organism>
<dbReference type="Proteomes" id="UP001501207">
    <property type="component" value="Unassembled WGS sequence"/>
</dbReference>
<protein>
    <submittedName>
        <fullName evidence="2">KTSC domain-containing protein</fullName>
    </submittedName>
</protein>
<evidence type="ECO:0000259" key="1">
    <source>
        <dbReference type="Pfam" id="PF13619"/>
    </source>
</evidence>
<reference evidence="3" key="1">
    <citation type="journal article" date="2019" name="Int. J. Syst. Evol. Microbiol.">
        <title>The Global Catalogue of Microorganisms (GCM) 10K type strain sequencing project: providing services to taxonomists for standard genome sequencing and annotation.</title>
        <authorList>
            <consortium name="The Broad Institute Genomics Platform"/>
            <consortium name="The Broad Institute Genome Sequencing Center for Infectious Disease"/>
            <person name="Wu L."/>
            <person name="Ma J."/>
        </authorList>
    </citation>
    <scope>NUCLEOTIDE SEQUENCE [LARGE SCALE GENOMIC DNA]</scope>
    <source>
        <strain evidence="3">JCM 17664</strain>
    </source>
</reference>
<accession>A0ABP8FXW1</accession>
<proteinExistence type="predicted"/>
<dbReference type="RefSeq" id="WP_344979490.1">
    <property type="nucleotide sequence ID" value="NZ_BAABFN010000005.1"/>
</dbReference>
<feature type="domain" description="KTSC" evidence="1">
    <location>
        <begin position="7"/>
        <end position="64"/>
    </location>
</feature>
<dbReference type="Pfam" id="PF13619">
    <property type="entry name" value="KTSC"/>
    <property type="match status" value="1"/>
</dbReference>
<comment type="caution">
    <text evidence="2">The sequence shown here is derived from an EMBL/GenBank/DDBJ whole genome shotgun (WGS) entry which is preliminary data.</text>
</comment>
<evidence type="ECO:0000313" key="2">
    <source>
        <dbReference type="EMBL" id="GAA4313269.1"/>
    </source>
</evidence>
<gene>
    <name evidence="2" type="ORF">GCM10023143_23420</name>
</gene>
<name>A0ABP8FXW1_9BACT</name>
<dbReference type="EMBL" id="BAABFN010000005">
    <property type="protein sequence ID" value="GAA4313269.1"/>
    <property type="molecule type" value="Genomic_DNA"/>
</dbReference>
<dbReference type="InterPro" id="IPR025309">
    <property type="entry name" value="KTSC_dom"/>
</dbReference>
<keyword evidence="3" id="KW-1185">Reference proteome</keyword>
<sequence>MRREAVNSSVIASVGYDEQNKILEIAFHHGGIYQYSGVPLSIYEGLMSADSLGHYFAENIRNGYEYIQL</sequence>
<evidence type="ECO:0000313" key="3">
    <source>
        <dbReference type="Proteomes" id="UP001501207"/>
    </source>
</evidence>